<dbReference type="STRING" id="644284.Arch_0595"/>
<organism evidence="2 3">
    <name type="scientific">Arcanobacterium haemolyticum (strain ATCC 9345 / DSM 20595 / CCM 5947 / CCUG 17215 / LMG 16163 / NBRC 15585 / NCTC 8452 / 11018)</name>
    <dbReference type="NCBI Taxonomy" id="644284"/>
    <lineage>
        <taxon>Bacteria</taxon>
        <taxon>Bacillati</taxon>
        <taxon>Actinomycetota</taxon>
        <taxon>Actinomycetes</taxon>
        <taxon>Actinomycetales</taxon>
        <taxon>Actinomycetaceae</taxon>
        <taxon>Arcanobacterium</taxon>
    </lineage>
</organism>
<gene>
    <name evidence="2" type="ordered locus">Arch_0595</name>
</gene>
<keyword evidence="3" id="KW-1185">Reference proteome</keyword>
<proteinExistence type="predicted"/>
<reference evidence="2 3" key="1">
    <citation type="journal article" date="2010" name="Stand. Genomic Sci.">
        <title>Complete genome sequence of Arcanobacterium haemolyticum type strain (11018).</title>
        <authorList>
            <person name="Yasawong M."/>
            <person name="Teshima H."/>
            <person name="Lapidus A."/>
            <person name="Nolan M."/>
            <person name="Lucas S."/>
            <person name="Glavina Del Rio T."/>
            <person name="Tice H."/>
            <person name="Cheng J."/>
            <person name="Bruce D."/>
            <person name="Detter C."/>
            <person name="Tapia R."/>
            <person name="Han C."/>
            <person name="Goodwin L."/>
            <person name="Pitluck S."/>
            <person name="Liolios K."/>
            <person name="Ivanova N."/>
            <person name="Mavromatis K."/>
            <person name="Mikhailova N."/>
            <person name="Pati A."/>
            <person name="Chen A."/>
            <person name="Palaniappan K."/>
            <person name="Land M."/>
            <person name="Hauser L."/>
            <person name="Chang Y."/>
            <person name="Jeffries C."/>
            <person name="Rohde M."/>
            <person name="Sikorski J."/>
            <person name="Pukall R."/>
            <person name="Goker M."/>
            <person name="Woyke T."/>
            <person name="Bristow J."/>
            <person name="Eisen J."/>
            <person name="Markowitz V."/>
            <person name="Hugenholtz P."/>
            <person name="Kyrpides N."/>
            <person name="Klenk H."/>
        </authorList>
    </citation>
    <scope>NUCLEOTIDE SEQUENCE [LARGE SCALE GENOMIC DNA]</scope>
    <source>
        <strain evidence="3">ATCC 9345 / DSM 20595 / CCUG 17215 / LMG 16163 / NBRC 15585 / NCTC 8452 / 11018</strain>
    </source>
</reference>
<evidence type="ECO:0000256" key="1">
    <source>
        <dbReference type="SAM" id="SignalP"/>
    </source>
</evidence>
<protein>
    <submittedName>
        <fullName evidence="2">Uncharacterized protein</fullName>
    </submittedName>
</protein>
<dbReference type="KEGG" id="ahe:Arch_0595"/>
<feature type="signal peptide" evidence="1">
    <location>
        <begin position="1"/>
        <end position="30"/>
    </location>
</feature>
<accession>D7BN34</accession>
<name>D7BN34_ARCHD</name>
<evidence type="ECO:0000313" key="2">
    <source>
        <dbReference type="EMBL" id="ADH92333.1"/>
    </source>
</evidence>
<dbReference type="EMBL" id="CP002045">
    <property type="protein sequence ID" value="ADH92333.1"/>
    <property type="molecule type" value="Genomic_DNA"/>
</dbReference>
<dbReference type="HOGENOM" id="CLU_1329692_0_0_11"/>
<keyword evidence="1" id="KW-0732">Signal</keyword>
<dbReference type="Proteomes" id="UP000000376">
    <property type="component" value="Chromosome"/>
</dbReference>
<feature type="chain" id="PRO_5003093637" evidence="1">
    <location>
        <begin position="31"/>
        <end position="206"/>
    </location>
</feature>
<evidence type="ECO:0000313" key="3">
    <source>
        <dbReference type="Proteomes" id="UP000000376"/>
    </source>
</evidence>
<dbReference type="AlphaFoldDB" id="D7BN34"/>
<sequence>MKTSPLGLKTISCLLAALLALFLSPNIGFAGSTSTPCEYAENKPVAIGKDDLIRTVNILDELLKTTDTSRETRIDVNLLLEHQSGILGGFTASSTIAGKHATKTMIYAKFGNQYVITGYTDLDGKKQLAKTFLVTDNGESLQSRARISSKVTSAPAAAQPCPAGQTPHCTYEWNCLKKTAPGWAMATCGLLPSHAAQVACITATAA</sequence>